<proteinExistence type="predicted"/>
<evidence type="ECO:0000313" key="1">
    <source>
        <dbReference type="EMBL" id="QHT36739.1"/>
    </source>
</evidence>
<dbReference type="EMBL" id="MN738786">
    <property type="protein sequence ID" value="QHT36739.1"/>
    <property type="molecule type" value="Genomic_DNA"/>
</dbReference>
<name>A0A6C0F847_9ZZZZ</name>
<dbReference type="AlphaFoldDB" id="A0A6C0F847"/>
<protein>
    <submittedName>
        <fullName evidence="1">Uncharacterized protein</fullName>
    </submittedName>
</protein>
<organism evidence="1">
    <name type="scientific">viral metagenome</name>
    <dbReference type="NCBI Taxonomy" id="1070528"/>
    <lineage>
        <taxon>unclassified sequences</taxon>
        <taxon>metagenomes</taxon>
        <taxon>organismal metagenomes</taxon>
    </lineage>
</organism>
<reference evidence="1" key="1">
    <citation type="journal article" date="2020" name="Nature">
        <title>Giant virus diversity and host interactions through global metagenomics.</title>
        <authorList>
            <person name="Schulz F."/>
            <person name="Roux S."/>
            <person name="Paez-Espino D."/>
            <person name="Jungbluth S."/>
            <person name="Walsh D.A."/>
            <person name="Denef V.J."/>
            <person name="McMahon K.D."/>
            <person name="Konstantinidis K.T."/>
            <person name="Eloe-Fadrosh E.A."/>
            <person name="Kyrpides N.C."/>
            <person name="Woyke T."/>
        </authorList>
    </citation>
    <scope>NUCLEOTIDE SEQUENCE</scope>
    <source>
        <strain evidence="1">GVMAG-S-ERX555967-130</strain>
    </source>
</reference>
<sequence>MISAQKIHSRNIYQYVKRIKPIHWKIYETRDTENNSVRPLQIIIRTCMYA</sequence>
<accession>A0A6C0F847</accession>